<dbReference type="InterPro" id="IPR028994">
    <property type="entry name" value="Integrin_alpha_N"/>
</dbReference>
<gene>
    <name evidence="2" type="ORF">MJO52_05050</name>
</gene>
<keyword evidence="1" id="KW-0732">Signal</keyword>
<feature type="chain" id="PRO_5046368274" description="VCBS repeat-containing protein" evidence="1">
    <location>
        <begin position="19"/>
        <end position="156"/>
    </location>
</feature>
<dbReference type="SUPFAM" id="SSF69318">
    <property type="entry name" value="Integrin alpha N-terminal domain"/>
    <property type="match status" value="1"/>
</dbReference>
<protein>
    <recommendedName>
        <fullName evidence="4">VCBS repeat-containing protein</fullName>
    </recommendedName>
</protein>
<keyword evidence="3" id="KW-1185">Reference proteome</keyword>
<organism evidence="2 3">
    <name type="scientific">Microbulbifer variabilis</name>
    <dbReference type="NCBI Taxonomy" id="266805"/>
    <lineage>
        <taxon>Bacteria</taxon>
        <taxon>Pseudomonadati</taxon>
        <taxon>Pseudomonadota</taxon>
        <taxon>Gammaproteobacteria</taxon>
        <taxon>Cellvibrionales</taxon>
        <taxon>Microbulbiferaceae</taxon>
        <taxon>Microbulbifer</taxon>
    </lineage>
</organism>
<feature type="signal peptide" evidence="1">
    <location>
        <begin position="1"/>
        <end position="18"/>
    </location>
</feature>
<dbReference type="RefSeq" id="WP_252084857.1">
    <property type="nucleotide sequence ID" value="NZ_CP092418.1"/>
</dbReference>
<evidence type="ECO:0008006" key="4">
    <source>
        <dbReference type="Google" id="ProtNLM"/>
    </source>
</evidence>
<dbReference type="EMBL" id="CP092418">
    <property type="protein sequence ID" value="USD22499.1"/>
    <property type="molecule type" value="Genomic_DNA"/>
</dbReference>
<proteinExistence type="predicted"/>
<evidence type="ECO:0000313" key="2">
    <source>
        <dbReference type="EMBL" id="USD22499.1"/>
    </source>
</evidence>
<evidence type="ECO:0000256" key="1">
    <source>
        <dbReference type="SAM" id="SignalP"/>
    </source>
</evidence>
<dbReference type="Proteomes" id="UP001055658">
    <property type="component" value="Chromosome"/>
</dbReference>
<evidence type="ECO:0000313" key="3">
    <source>
        <dbReference type="Proteomes" id="UP001055658"/>
    </source>
</evidence>
<reference evidence="2" key="1">
    <citation type="submission" date="2022-02" db="EMBL/GenBank/DDBJ databases">
        <title>Coral-associated bacteria.</title>
        <authorList>
            <person name="Tang K."/>
            <person name="Wang X."/>
        </authorList>
    </citation>
    <scope>NUCLEOTIDE SEQUENCE</scope>
    <source>
        <strain evidence="2">SCSIO 43006</strain>
    </source>
</reference>
<sequence length="156" mass="17377">MYRCIVFILILFASQVRADYGYTYSGDLNGDGIADRIMSGPSAMFGNSGGPFIIYLSKADGTYINKVVAFHPKAIAFEKYESGRNSLWGYWRHGTRQGTLFKLSLDGEFKVESITINPIGSNLSSGIYSTVFDKKSLLKIKRVEGYMPPDYPWGKG</sequence>
<accession>A0ABY4VE57</accession>
<name>A0ABY4VE57_9GAMM</name>